<accession>F4RQR2</accession>
<dbReference type="EMBL" id="GL883114">
    <property type="protein sequence ID" value="EGG05276.1"/>
    <property type="molecule type" value="Genomic_DNA"/>
</dbReference>
<dbReference type="InParanoid" id="F4RQR2"/>
<reference evidence="5" key="1">
    <citation type="journal article" date="2011" name="Proc. Natl. Acad. Sci. U.S.A.">
        <title>Obligate biotrophy features unraveled by the genomic analysis of rust fungi.</title>
        <authorList>
            <person name="Duplessis S."/>
            <person name="Cuomo C.A."/>
            <person name="Lin Y.-C."/>
            <person name="Aerts A."/>
            <person name="Tisserant E."/>
            <person name="Veneault-Fourrey C."/>
            <person name="Joly D.L."/>
            <person name="Hacquard S."/>
            <person name="Amselem J."/>
            <person name="Cantarel B.L."/>
            <person name="Chiu R."/>
            <person name="Coutinho P.M."/>
            <person name="Feau N."/>
            <person name="Field M."/>
            <person name="Frey P."/>
            <person name="Gelhaye E."/>
            <person name="Goldberg J."/>
            <person name="Grabherr M.G."/>
            <person name="Kodira C.D."/>
            <person name="Kohler A."/>
            <person name="Kuees U."/>
            <person name="Lindquist E.A."/>
            <person name="Lucas S.M."/>
            <person name="Mago R."/>
            <person name="Mauceli E."/>
            <person name="Morin E."/>
            <person name="Murat C."/>
            <person name="Pangilinan J.L."/>
            <person name="Park R."/>
            <person name="Pearson M."/>
            <person name="Quesneville H."/>
            <person name="Rouhier N."/>
            <person name="Sakthikumar S."/>
            <person name="Salamov A.A."/>
            <person name="Schmutz J."/>
            <person name="Selles B."/>
            <person name="Shapiro H."/>
            <person name="Tanguay P."/>
            <person name="Tuskan G.A."/>
            <person name="Henrissat B."/>
            <person name="Van de Peer Y."/>
            <person name="Rouze P."/>
            <person name="Ellis J.G."/>
            <person name="Dodds P.N."/>
            <person name="Schein J.E."/>
            <person name="Zhong S."/>
            <person name="Hamelin R.C."/>
            <person name="Grigoriev I.V."/>
            <person name="Szabo L.J."/>
            <person name="Martin F."/>
        </authorList>
    </citation>
    <scope>NUCLEOTIDE SEQUENCE [LARGE SCALE GENOMIC DNA]</scope>
    <source>
        <strain evidence="5">98AG31 / pathotype 3-4-7</strain>
    </source>
</reference>
<proteinExistence type="inferred from homology"/>
<evidence type="ECO:0000256" key="1">
    <source>
        <dbReference type="ARBA" id="ARBA00010322"/>
    </source>
</evidence>
<keyword evidence="3" id="KW-0067">ATP-binding</keyword>
<keyword evidence="2" id="KW-0547">Nucleotide-binding</keyword>
<dbReference type="GO" id="GO:0016887">
    <property type="term" value="F:ATP hydrolysis activity"/>
    <property type="evidence" value="ECO:0007669"/>
    <property type="project" value="InterPro"/>
</dbReference>
<dbReference type="NCBIfam" id="NF040713">
    <property type="entry name" value="ZapE"/>
    <property type="match status" value="1"/>
</dbReference>
<feature type="non-terminal residue" evidence="4">
    <location>
        <position position="352"/>
    </location>
</feature>
<protein>
    <recommendedName>
        <fullName evidence="6">AAA+ ATPase domain-containing protein</fullName>
    </recommendedName>
</protein>
<dbReference type="eggNOG" id="KOG2383">
    <property type="taxonomic scope" value="Eukaryota"/>
</dbReference>
<dbReference type="AlphaFoldDB" id="F4RQR2"/>
<evidence type="ECO:0000313" key="5">
    <source>
        <dbReference type="Proteomes" id="UP000001072"/>
    </source>
</evidence>
<sequence>PIGFLLTGSPGTGKSLIMDLFFESLTTPKKLRRHYHHFLLSLYSLVFNRLESHPSDPVLNGPDFVLAQVAKDLILTQGWILAFDEIQMVDVAGAGILSRVIEWYWRLGGIVLGTSNRVPEHMYDEGVQKSTVLPFLNRLQDKSPTVQLDSLRDWRRELSDESKSTLDLPTSWHTGSQSDHSWSERVRKFLPQEEQTELLIYGRRIEIKRANLDQKSVLMTYKELCEAPLGPADYLLIASTFETILVENVPVFTGLMKNEARRFITFIDACYECQVKLHINAADEIDNLFFPDHDPNSINLEDPDPIQAESISELIQDLVSSGSNSSQTTLAIFTGQDEQYAFQRAVSRLHEL</sequence>
<dbReference type="GO" id="GO:0005524">
    <property type="term" value="F:ATP binding"/>
    <property type="evidence" value="ECO:0007669"/>
    <property type="project" value="UniProtKB-KW"/>
</dbReference>
<dbReference type="RefSeq" id="XP_007411641.1">
    <property type="nucleotide sequence ID" value="XM_007411579.1"/>
</dbReference>
<dbReference type="SUPFAM" id="SSF52540">
    <property type="entry name" value="P-loop containing nucleoside triphosphate hydrolases"/>
    <property type="match status" value="1"/>
</dbReference>
<evidence type="ECO:0008006" key="6">
    <source>
        <dbReference type="Google" id="ProtNLM"/>
    </source>
</evidence>
<dbReference type="InterPro" id="IPR005654">
    <property type="entry name" value="ATPase_AFG1-like"/>
</dbReference>
<name>F4RQR2_MELLP</name>
<dbReference type="InterPro" id="IPR027417">
    <property type="entry name" value="P-loop_NTPase"/>
</dbReference>
<keyword evidence="5" id="KW-1185">Reference proteome</keyword>
<dbReference type="PANTHER" id="PTHR12169">
    <property type="entry name" value="ATPASE N2B"/>
    <property type="match status" value="1"/>
</dbReference>
<dbReference type="Proteomes" id="UP000001072">
    <property type="component" value="Unassembled WGS sequence"/>
</dbReference>
<dbReference type="GO" id="GO:0005739">
    <property type="term" value="C:mitochondrion"/>
    <property type="evidence" value="ECO:0007669"/>
    <property type="project" value="TreeGrafter"/>
</dbReference>
<dbReference type="VEuPathDB" id="FungiDB:MELLADRAFT_25673"/>
<dbReference type="GeneID" id="18926939"/>
<dbReference type="HOGENOM" id="CLU_008681_0_3_1"/>
<evidence type="ECO:0000256" key="3">
    <source>
        <dbReference type="ARBA" id="ARBA00022840"/>
    </source>
</evidence>
<feature type="non-terminal residue" evidence="4">
    <location>
        <position position="1"/>
    </location>
</feature>
<organism evidence="5">
    <name type="scientific">Melampsora larici-populina (strain 98AG31 / pathotype 3-4-7)</name>
    <name type="common">Poplar leaf rust fungus</name>
    <dbReference type="NCBI Taxonomy" id="747676"/>
    <lineage>
        <taxon>Eukaryota</taxon>
        <taxon>Fungi</taxon>
        <taxon>Dikarya</taxon>
        <taxon>Basidiomycota</taxon>
        <taxon>Pucciniomycotina</taxon>
        <taxon>Pucciniomycetes</taxon>
        <taxon>Pucciniales</taxon>
        <taxon>Melampsoraceae</taxon>
        <taxon>Melampsora</taxon>
    </lineage>
</organism>
<evidence type="ECO:0000313" key="4">
    <source>
        <dbReference type="EMBL" id="EGG05276.1"/>
    </source>
</evidence>
<dbReference type="Gene3D" id="3.40.50.300">
    <property type="entry name" value="P-loop containing nucleotide triphosphate hydrolases"/>
    <property type="match status" value="1"/>
</dbReference>
<dbReference type="Pfam" id="PF03969">
    <property type="entry name" value="AFG1_ATPase"/>
    <property type="match status" value="1"/>
</dbReference>
<dbReference type="KEGG" id="mlr:MELLADRAFT_25673"/>
<gene>
    <name evidence="4" type="ORF">MELLADRAFT_25673</name>
</gene>
<dbReference type="PANTHER" id="PTHR12169:SF2">
    <property type="entry name" value="AFG1P"/>
    <property type="match status" value="1"/>
</dbReference>
<comment type="similarity">
    <text evidence="1">Belongs to the AFG1 ATPase family.</text>
</comment>
<dbReference type="OrthoDB" id="2193432at2759"/>
<evidence type="ECO:0000256" key="2">
    <source>
        <dbReference type="ARBA" id="ARBA00022741"/>
    </source>
</evidence>